<dbReference type="AlphaFoldDB" id="A0A6P8IS73"/>
<evidence type="ECO:0000313" key="6">
    <source>
        <dbReference type="Proteomes" id="UP000515163"/>
    </source>
</evidence>
<dbReference type="PANTHER" id="PTHR28359">
    <property type="entry name" value="ASHWIN"/>
    <property type="match status" value="1"/>
</dbReference>
<dbReference type="OrthoDB" id="10071059at2759"/>
<comment type="similarity">
    <text evidence="2">Belongs to the ashwin family.</text>
</comment>
<name>A0A6P8IS73_ACTTE</name>
<protein>
    <recommendedName>
        <fullName evidence="3">Ashwin</fullName>
    </recommendedName>
</protein>
<evidence type="ECO:0000256" key="3">
    <source>
        <dbReference type="ARBA" id="ARBA00015134"/>
    </source>
</evidence>
<dbReference type="GO" id="GO:0072669">
    <property type="term" value="C:tRNA-splicing ligase complex"/>
    <property type="evidence" value="ECO:0007669"/>
    <property type="project" value="InterPro"/>
</dbReference>
<feature type="compositionally biased region" description="Basic and acidic residues" evidence="5">
    <location>
        <begin position="69"/>
        <end position="79"/>
    </location>
</feature>
<sequence length="221" mass="25089">MAASGTSFIQQNLDHPEILDRENLIEILCDRSIPLDEIKDLDKQELVNLFYKFVAPLPQRLHQLRRGKREPPKTTERTLAKKTANSIKGRKRLSDVQNSVVNVKIPKSDLEHVLINNGPSKLKPKTQEADLSPNTNLKRPRVNQEDKAKPVKLNRKFVNLKLSSPSGNSSSKSVNGKNEKTGAKEKDRNHEPETTSDSTSSHSTDEELKQIRKKFKEISWP</sequence>
<feature type="compositionally biased region" description="Low complexity" evidence="5">
    <location>
        <begin position="159"/>
        <end position="176"/>
    </location>
</feature>
<keyword evidence="6" id="KW-1185">Reference proteome</keyword>
<reference evidence="7" key="1">
    <citation type="submission" date="2025-08" db="UniProtKB">
        <authorList>
            <consortium name="RefSeq"/>
        </authorList>
    </citation>
    <scope>IDENTIFICATION</scope>
    <source>
        <tissue evidence="7">Tentacle</tissue>
    </source>
</reference>
<dbReference type="InParanoid" id="A0A6P8IS73"/>
<organism evidence="6 7">
    <name type="scientific">Actinia tenebrosa</name>
    <name type="common">Australian red waratah sea anemone</name>
    <dbReference type="NCBI Taxonomy" id="6105"/>
    <lineage>
        <taxon>Eukaryota</taxon>
        <taxon>Metazoa</taxon>
        <taxon>Cnidaria</taxon>
        <taxon>Anthozoa</taxon>
        <taxon>Hexacorallia</taxon>
        <taxon>Actiniaria</taxon>
        <taxon>Actiniidae</taxon>
        <taxon>Actinia</taxon>
    </lineage>
</organism>
<comment type="subcellular location">
    <subcellularLocation>
        <location evidence="1">Nucleus</location>
    </subcellularLocation>
</comment>
<evidence type="ECO:0000256" key="1">
    <source>
        <dbReference type="ARBA" id="ARBA00004123"/>
    </source>
</evidence>
<dbReference type="FunCoup" id="A0A6P8IS73">
    <property type="interactions" value="2151"/>
</dbReference>
<feature type="region of interest" description="Disordered" evidence="5">
    <location>
        <begin position="115"/>
        <end position="221"/>
    </location>
</feature>
<feature type="compositionally biased region" description="Basic and acidic residues" evidence="5">
    <location>
        <begin position="177"/>
        <end position="193"/>
    </location>
</feature>
<dbReference type="KEGG" id="aten:116304419"/>
<dbReference type="GO" id="GO:0048598">
    <property type="term" value="P:embryonic morphogenesis"/>
    <property type="evidence" value="ECO:0007669"/>
    <property type="project" value="InterPro"/>
</dbReference>
<dbReference type="Pfam" id="PF15323">
    <property type="entry name" value="Ashwin"/>
    <property type="match status" value="1"/>
</dbReference>
<feature type="region of interest" description="Disordered" evidence="5">
    <location>
        <begin position="66"/>
        <end position="93"/>
    </location>
</feature>
<dbReference type="RefSeq" id="XP_031570021.1">
    <property type="nucleotide sequence ID" value="XM_031714161.1"/>
</dbReference>
<dbReference type="GO" id="GO:0005634">
    <property type="term" value="C:nucleus"/>
    <property type="evidence" value="ECO:0007669"/>
    <property type="project" value="UniProtKB-SubCell"/>
</dbReference>
<dbReference type="PANTHER" id="PTHR28359:SF1">
    <property type="entry name" value="ASHWIN"/>
    <property type="match status" value="1"/>
</dbReference>
<evidence type="ECO:0000313" key="7">
    <source>
        <dbReference type="RefSeq" id="XP_031570021.1"/>
    </source>
</evidence>
<evidence type="ECO:0000256" key="2">
    <source>
        <dbReference type="ARBA" id="ARBA00007855"/>
    </source>
</evidence>
<dbReference type="GeneID" id="116304419"/>
<dbReference type="InterPro" id="IPR024887">
    <property type="entry name" value="Ashwin"/>
</dbReference>
<accession>A0A6P8IS73</accession>
<dbReference type="Proteomes" id="UP000515163">
    <property type="component" value="Unplaced"/>
</dbReference>
<proteinExistence type="inferred from homology"/>
<gene>
    <name evidence="7" type="primary">LOC116304419</name>
</gene>
<keyword evidence="4" id="KW-0539">Nucleus</keyword>
<evidence type="ECO:0000256" key="4">
    <source>
        <dbReference type="ARBA" id="ARBA00023242"/>
    </source>
</evidence>
<evidence type="ECO:0000256" key="5">
    <source>
        <dbReference type="SAM" id="MobiDB-lite"/>
    </source>
</evidence>